<accession>A0A9X2L7G3</accession>
<dbReference type="InterPro" id="IPR010131">
    <property type="entry name" value="MdtP/NodT-like"/>
</dbReference>
<keyword evidence="2" id="KW-0564">Palmitate</keyword>
<dbReference type="Gene3D" id="2.20.200.10">
    <property type="entry name" value="Outer membrane efflux proteins (OEP)"/>
    <property type="match status" value="1"/>
</dbReference>
<dbReference type="InterPro" id="IPR003423">
    <property type="entry name" value="OMP_efflux"/>
</dbReference>
<gene>
    <name evidence="3" type="ORF">NOG11_03740</name>
</gene>
<dbReference type="RefSeq" id="WP_256618311.1">
    <property type="nucleotide sequence ID" value="NZ_JANIBC010000002.1"/>
</dbReference>
<reference evidence="3" key="1">
    <citation type="submission" date="2022-07" db="EMBL/GenBank/DDBJ databases">
        <title>Parvularcula maris sp. nov., an algicidal bacterium isolated from seawater.</title>
        <authorList>
            <person name="Li F."/>
        </authorList>
    </citation>
    <scope>NUCLEOTIDE SEQUENCE</scope>
    <source>
        <strain evidence="3">BGMRC 0090</strain>
    </source>
</reference>
<dbReference type="GO" id="GO:0015562">
    <property type="term" value="F:efflux transmembrane transporter activity"/>
    <property type="evidence" value="ECO:0007669"/>
    <property type="project" value="InterPro"/>
</dbReference>
<dbReference type="NCBIfam" id="TIGR01845">
    <property type="entry name" value="outer_NodT"/>
    <property type="match status" value="1"/>
</dbReference>
<dbReference type="Gene3D" id="1.20.1600.10">
    <property type="entry name" value="Outer membrane efflux proteins (OEP)"/>
    <property type="match status" value="1"/>
</dbReference>
<name>A0A9X2L7G3_9PROT</name>
<dbReference type="Pfam" id="PF02321">
    <property type="entry name" value="OEP"/>
    <property type="match status" value="2"/>
</dbReference>
<keyword evidence="2" id="KW-1134">Transmembrane beta strand</keyword>
<proteinExistence type="inferred from homology"/>
<sequence>MRRVLIAAVLLGGCTIIGPDYEEPSTEGYTDGAFLESEGYASEAPLSDWWTAFDDESLDAFVALAIAQNNELGAALANVNAARAQVGLRRLDRLPFDTITSVYNVQRQSATTLAAGFGDEGGFDIGDELLPTIDIFSISAAASWEVDLWGRITRGINVAEARFGEAQAQLADLQTIVIAETVDAYIGLRGTQEQLDVARENARNQRETVKLVTARRDAGRGTDLDVERAQSQLAVTLAAIPPLEAAVAQERYRLGVLVGETPARIAAMTQENRPLPSIERALPVGDMSALLERRPDIRAAERSLAAATEEIGLQMTSAFPRVQLLGGIGVQSVEFENTFTEQAINFSYGPSITWSLTDLLRFRQTVRAASARAEGAFDTYEQTILSALAETETALASQRAAQRQLVALAEAERASTAAARLARLRFENGASDFLAVLDAERRQLEAATDLAAARIGTARAQITVFRTLRAGPGLMVAEAQPERERPR</sequence>
<comment type="caution">
    <text evidence="3">The sequence shown here is derived from an EMBL/GenBank/DDBJ whole genome shotgun (WGS) entry which is preliminary data.</text>
</comment>
<protein>
    <submittedName>
        <fullName evidence="3">Efflux transporter outer membrane subunit</fullName>
    </submittedName>
</protein>
<dbReference type="SUPFAM" id="SSF56954">
    <property type="entry name" value="Outer membrane efflux proteins (OEP)"/>
    <property type="match status" value="1"/>
</dbReference>
<keyword evidence="4" id="KW-1185">Reference proteome</keyword>
<organism evidence="3 4">
    <name type="scientific">Parvularcula maris</name>
    <dbReference type="NCBI Taxonomy" id="2965077"/>
    <lineage>
        <taxon>Bacteria</taxon>
        <taxon>Pseudomonadati</taxon>
        <taxon>Pseudomonadota</taxon>
        <taxon>Alphaproteobacteria</taxon>
        <taxon>Parvularculales</taxon>
        <taxon>Parvularculaceae</taxon>
        <taxon>Parvularcula</taxon>
    </lineage>
</organism>
<dbReference type="PANTHER" id="PTHR30203:SF25">
    <property type="entry name" value="OUTER MEMBRANE PROTEIN-RELATED"/>
    <property type="match status" value="1"/>
</dbReference>
<evidence type="ECO:0000313" key="4">
    <source>
        <dbReference type="Proteomes" id="UP001142610"/>
    </source>
</evidence>
<comment type="subcellular location">
    <subcellularLocation>
        <location evidence="2">Cell membrane</location>
        <topology evidence="2">Lipid-anchor</topology>
    </subcellularLocation>
</comment>
<dbReference type="PANTHER" id="PTHR30203">
    <property type="entry name" value="OUTER MEMBRANE CATION EFFLUX PROTEIN"/>
    <property type="match status" value="1"/>
</dbReference>
<evidence type="ECO:0000256" key="1">
    <source>
        <dbReference type="ARBA" id="ARBA00007613"/>
    </source>
</evidence>
<dbReference type="EMBL" id="JANIBC010000002">
    <property type="protein sequence ID" value="MCQ8184491.1"/>
    <property type="molecule type" value="Genomic_DNA"/>
</dbReference>
<evidence type="ECO:0000313" key="3">
    <source>
        <dbReference type="EMBL" id="MCQ8184491.1"/>
    </source>
</evidence>
<keyword evidence="2" id="KW-0812">Transmembrane</keyword>
<evidence type="ECO:0000256" key="2">
    <source>
        <dbReference type="RuleBase" id="RU362097"/>
    </source>
</evidence>
<keyword evidence="2" id="KW-0449">Lipoprotein</keyword>
<dbReference type="Proteomes" id="UP001142610">
    <property type="component" value="Unassembled WGS sequence"/>
</dbReference>
<dbReference type="AlphaFoldDB" id="A0A9X2L7G3"/>
<dbReference type="GO" id="GO:0005886">
    <property type="term" value="C:plasma membrane"/>
    <property type="evidence" value="ECO:0007669"/>
    <property type="project" value="UniProtKB-SubCell"/>
</dbReference>
<keyword evidence="2" id="KW-0472">Membrane</keyword>
<comment type="similarity">
    <text evidence="1 2">Belongs to the outer membrane factor (OMF) (TC 1.B.17) family.</text>
</comment>